<dbReference type="AlphaFoldDB" id="A0ABD1ZJZ0"/>
<protein>
    <submittedName>
        <fullName evidence="1">Uncharacterized protein</fullName>
    </submittedName>
</protein>
<evidence type="ECO:0000313" key="2">
    <source>
        <dbReference type="Proteomes" id="UP001605036"/>
    </source>
</evidence>
<gene>
    <name evidence="1" type="ORF">R1flu_019349</name>
</gene>
<reference evidence="1 2" key="1">
    <citation type="submission" date="2024-09" db="EMBL/GenBank/DDBJ databases">
        <title>Chromosome-scale assembly of Riccia fluitans.</title>
        <authorList>
            <person name="Paukszto L."/>
            <person name="Sawicki J."/>
            <person name="Karawczyk K."/>
            <person name="Piernik-Szablinska J."/>
            <person name="Szczecinska M."/>
            <person name="Mazdziarz M."/>
        </authorList>
    </citation>
    <scope>NUCLEOTIDE SEQUENCE [LARGE SCALE GENOMIC DNA]</scope>
    <source>
        <strain evidence="1">Rf_01</strain>
        <tissue evidence="1">Aerial parts of the thallus</tissue>
    </source>
</reference>
<evidence type="ECO:0000313" key="1">
    <source>
        <dbReference type="EMBL" id="KAL2651221.1"/>
    </source>
</evidence>
<accession>A0ABD1ZJZ0</accession>
<organism evidence="1 2">
    <name type="scientific">Riccia fluitans</name>
    <dbReference type="NCBI Taxonomy" id="41844"/>
    <lineage>
        <taxon>Eukaryota</taxon>
        <taxon>Viridiplantae</taxon>
        <taxon>Streptophyta</taxon>
        <taxon>Embryophyta</taxon>
        <taxon>Marchantiophyta</taxon>
        <taxon>Marchantiopsida</taxon>
        <taxon>Marchantiidae</taxon>
        <taxon>Marchantiales</taxon>
        <taxon>Ricciaceae</taxon>
        <taxon>Riccia</taxon>
    </lineage>
</organism>
<dbReference type="Proteomes" id="UP001605036">
    <property type="component" value="Unassembled WGS sequence"/>
</dbReference>
<dbReference type="EMBL" id="JBHFFA010000001">
    <property type="protein sequence ID" value="KAL2651221.1"/>
    <property type="molecule type" value="Genomic_DNA"/>
</dbReference>
<name>A0ABD1ZJZ0_9MARC</name>
<keyword evidence="2" id="KW-1185">Reference proteome</keyword>
<sequence length="66" mass="7483">MRSNLPVNFHGNLVRATIDKKELSTDLPQAKAEKRPVRAVEALFTRNDVKDMKAVSEGKTKERQAF</sequence>
<proteinExistence type="predicted"/>
<comment type="caution">
    <text evidence="1">The sequence shown here is derived from an EMBL/GenBank/DDBJ whole genome shotgun (WGS) entry which is preliminary data.</text>
</comment>